<dbReference type="eggNOG" id="COG3746">
    <property type="taxonomic scope" value="Bacteria"/>
</dbReference>
<reference evidence="2" key="1">
    <citation type="submission" date="2012-02" db="EMBL/GenBank/DDBJ databases">
        <title>The complete genome of Solitalea canadensis DSM 3403.</title>
        <authorList>
            <consortium name="US DOE Joint Genome Institute (JGI-PGF)"/>
            <person name="Lucas S."/>
            <person name="Copeland A."/>
            <person name="Lapidus A."/>
            <person name="Glavina del Rio T."/>
            <person name="Dalin E."/>
            <person name="Tice H."/>
            <person name="Bruce D."/>
            <person name="Goodwin L."/>
            <person name="Pitluck S."/>
            <person name="Peters L."/>
            <person name="Ovchinnikova G."/>
            <person name="Lu M."/>
            <person name="Kyrpides N."/>
            <person name="Mavromatis K."/>
            <person name="Ivanova N."/>
            <person name="Brettin T."/>
            <person name="Detter J.C."/>
            <person name="Han C."/>
            <person name="Larimer F."/>
            <person name="Land M."/>
            <person name="Hauser L."/>
            <person name="Markowitz V."/>
            <person name="Cheng J.-F."/>
            <person name="Hugenholtz P."/>
            <person name="Woyke T."/>
            <person name="Wu D."/>
            <person name="Spring S."/>
            <person name="Schroeder M."/>
            <person name="Kopitz M."/>
            <person name="Brambilla E."/>
            <person name="Klenk H.-P."/>
            <person name="Eisen J.A."/>
        </authorList>
    </citation>
    <scope>NUCLEOTIDE SEQUENCE</scope>
    <source>
        <strain evidence="2">DSM 3403</strain>
    </source>
</reference>
<dbReference type="InterPro" id="IPR023614">
    <property type="entry name" value="Porin_dom_sf"/>
</dbReference>
<protein>
    <recommendedName>
        <fullName evidence="4">Phosphate-selective porin</fullName>
    </recommendedName>
</protein>
<organism evidence="2 3">
    <name type="scientific">Solitalea canadensis (strain ATCC 29591 / DSM 3403 / JCM 21819 / LMG 8368 / NBRC 15130 / NCIMB 12057 / USAM 9D)</name>
    <name type="common">Flexibacter canadensis</name>
    <dbReference type="NCBI Taxonomy" id="929556"/>
    <lineage>
        <taxon>Bacteria</taxon>
        <taxon>Pseudomonadati</taxon>
        <taxon>Bacteroidota</taxon>
        <taxon>Sphingobacteriia</taxon>
        <taxon>Sphingobacteriales</taxon>
        <taxon>Sphingobacteriaceae</taxon>
        <taxon>Solitalea</taxon>
    </lineage>
</organism>
<proteinExistence type="predicted"/>
<dbReference type="KEGG" id="scn:Solca_2979"/>
<keyword evidence="3" id="KW-1185">Reference proteome</keyword>
<name>H8KNK0_SOLCM</name>
<sequence length="425" mass="47332">MRRKVVLKTTLLILSLCLTSVIANAQVTIYKDSVRTLFLTGYIQAQYEKADSAGIPSFDGGDFPPNVDSRFMIRRSRLAIGYAEKFISGNLEIDYIQNNIRMTNAYVQFTEQKFKTFSAGLGLATVPFGLETPYSTFNLESSERSRLIQTLFPDEKDCGAQLTIAPPKDSKWNFISAGFAILNGAGRNFNDYDSKKNFSGMIQFNAARKLNLKRIPILGAGISYYNGKSRSNTTTMLYNGYNNGIKGFVLNTDAKNEGGYANRIYKGVNAQVGVSSKIGLSRLNFEYIMGEQPGVASSATINGPQSSRSFGAQPLTNIYNREFNGYYFTFNQTIGTTPLNLMVKYDWYDPNTFVNGKEIGAQNSNTTEGDIAYSTWGLGAYLNLMKGNARLALYYDIVKNESTSIASYAKDIKDDVLNLRLQFRF</sequence>
<dbReference type="Proteomes" id="UP000007590">
    <property type="component" value="Chromosome"/>
</dbReference>
<feature type="chain" id="PRO_5003612968" description="Phosphate-selective porin" evidence="1">
    <location>
        <begin position="26"/>
        <end position="425"/>
    </location>
</feature>
<feature type="signal peptide" evidence="1">
    <location>
        <begin position="1"/>
        <end position="25"/>
    </location>
</feature>
<evidence type="ECO:0008006" key="4">
    <source>
        <dbReference type="Google" id="ProtNLM"/>
    </source>
</evidence>
<dbReference type="SUPFAM" id="SSF56935">
    <property type="entry name" value="Porins"/>
    <property type="match status" value="1"/>
</dbReference>
<dbReference type="STRING" id="929556.Solca_2979"/>
<dbReference type="RefSeq" id="WP_014681225.1">
    <property type="nucleotide sequence ID" value="NC_017770.1"/>
</dbReference>
<accession>H8KNK0</accession>
<dbReference type="OrthoDB" id="925187at2"/>
<gene>
    <name evidence="2" type="ordered locus">Solca_2979</name>
</gene>
<dbReference type="AlphaFoldDB" id="H8KNK0"/>
<evidence type="ECO:0000256" key="1">
    <source>
        <dbReference type="SAM" id="SignalP"/>
    </source>
</evidence>
<evidence type="ECO:0000313" key="3">
    <source>
        <dbReference type="Proteomes" id="UP000007590"/>
    </source>
</evidence>
<dbReference type="HOGENOM" id="CLU_051331_0_0_10"/>
<evidence type="ECO:0000313" key="2">
    <source>
        <dbReference type="EMBL" id="AFD07998.1"/>
    </source>
</evidence>
<dbReference type="Gene3D" id="2.40.160.10">
    <property type="entry name" value="Porin"/>
    <property type="match status" value="1"/>
</dbReference>
<keyword evidence="1" id="KW-0732">Signal</keyword>
<dbReference type="EMBL" id="CP003349">
    <property type="protein sequence ID" value="AFD07998.1"/>
    <property type="molecule type" value="Genomic_DNA"/>
</dbReference>